<keyword evidence="2" id="KW-1185">Reference proteome</keyword>
<dbReference type="EMBL" id="CP038033">
    <property type="protein sequence ID" value="QBQ54333.1"/>
    <property type="molecule type" value="Genomic_DNA"/>
</dbReference>
<accession>A0A4P7BWA4</accession>
<evidence type="ECO:0000313" key="2">
    <source>
        <dbReference type="Proteomes" id="UP000294325"/>
    </source>
</evidence>
<name>A0A4P7BWA4_9GAMM</name>
<evidence type="ECO:0000313" key="1">
    <source>
        <dbReference type="EMBL" id="QBQ54333.1"/>
    </source>
</evidence>
<sequence length="68" mass="7291">MKIAPEAILKLVREFNIHLPTSGNGHLIFNAPRNIGELLVRNAEAIQTSIVGGKAASLGELKIMAKTI</sequence>
<organism evidence="1 2">
    <name type="scientific">Nitrosococcus wardiae</name>
    <dbReference type="NCBI Taxonomy" id="1814290"/>
    <lineage>
        <taxon>Bacteria</taxon>
        <taxon>Pseudomonadati</taxon>
        <taxon>Pseudomonadota</taxon>
        <taxon>Gammaproteobacteria</taxon>
        <taxon>Chromatiales</taxon>
        <taxon>Chromatiaceae</taxon>
        <taxon>Nitrosococcus</taxon>
    </lineage>
</organism>
<reference evidence="1 2" key="1">
    <citation type="submission" date="2019-03" db="EMBL/GenBank/DDBJ databases">
        <title>The genome sequence of Nitrosococcus wardiae strain D1FHST reveals the archetypal metabolic capacity of ammonia-oxidizing Gammaproteobacteria.</title>
        <authorList>
            <person name="Wang L."/>
            <person name="Lim C.K."/>
            <person name="Hanson T.E."/>
            <person name="Dang H."/>
            <person name="Klotz M.G."/>
        </authorList>
    </citation>
    <scope>NUCLEOTIDE SEQUENCE [LARGE SCALE GENOMIC DNA]</scope>
    <source>
        <strain evidence="1 2">D1FHS</strain>
    </source>
</reference>
<dbReference type="Proteomes" id="UP000294325">
    <property type="component" value="Chromosome"/>
</dbReference>
<dbReference type="KEGG" id="nwr:E3U44_07275"/>
<dbReference type="RefSeq" id="WP_134357507.1">
    <property type="nucleotide sequence ID" value="NZ_CP038033.1"/>
</dbReference>
<protein>
    <submittedName>
        <fullName evidence="1">Uncharacterized protein</fullName>
    </submittedName>
</protein>
<proteinExistence type="predicted"/>
<gene>
    <name evidence="1" type="ORF">E3U44_07275</name>
</gene>
<dbReference type="AlphaFoldDB" id="A0A4P7BWA4"/>